<name>A0A1B6ELC1_9HEMI</name>
<reference evidence="2" key="1">
    <citation type="submission" date="2015-11" db="EMBL/GenBank/DDBJ databases">
        <title>De novo transcriptome assembly of four potential Pierce s Disease insect vectors from Arizona vineyards.</title>
        <authorList>
            <person name="Tassone E.E."/>
        </authorList>
    </citation>
    <scope>NUCLEOTIDE SEQUENCE</scope>
</reference>
<feature type="non-terminal residue" evidence="2">
    <location>
        <position position="1"/>
    </location>
</feature>
<dbReference type="AlphaFoldDB" id="A0A1B6ELC1"/>
<keyword evidence="1" id="KW-0812">Transmembrane</keyword>
<protein>
    <submittedName>
        <fullName evidence="2">Uncharacterized protein</fullName>
    </submittedName>
</protein>
<gene>
    <name evidence="2" type="ORF">g.44549</name>
</gene>
<keyword evidence="1" id="KW-1133">Transmembrane helix</keyword>
<organism evidence="2">
    <name type="scientific">Cuerna arida</name>
    <dbReference type="NCBI Taxonomy" id="1464854"/>
    <lineage>
        <taxon>Eukaryota</taxon>
        <taxon>Metazoa</taxon>
        <taxon>Ecdysozoa</taxon>
        <taxon>Arthropoda</taxon>
        <taxon>Hexapoda</taxon>
        <taxon>Insecta</taxon>
        <taxon>Pterygota</taxon>
        <taxon>Neoptera</taxon>
        <taxon>Paraneoptera</taxon>
        <taxon>Hemiptera</taxon>
        <taxon>Auchenorrhyncha</taxon>
        <taxon>Membracoidea</taxon>
        <taxon>Cicadellidae</taxon>
        <taxon>Cicadellinae</taxon>
        <taxon>Proconiini</taxon>
        <taxon>Cuerna</taxon>
    </lineage>
</organism>
<keyword evidence="1" id="KW-0472">Membrane</keyword>
<feature type="transmembrane region" description="Helical" evidence="1">
    <location>
        <begin position="12"/>
        <end position="33"/>
    </location>
</feature>
<accession>A0A1B6ELC1</accession>
<dbReference type="EMBL" id="GECZ01031029">
    <property type="protein sequence ID" value="JAS38740.1"/>
    <property type="molecule type" value="Transcribed_RNA"/>
</dbReference>
<proteinExistence type="predicted"/>
<evidence type="ECO:0000313" key="2">
    <source>
        <dbReference type="EMBL" id="JAS38740.1"/>
    </source>
</evidence>
<sequence length="176" mass="20192">NSGVYFTKSHCLHLILCSYINIIIFIHIGMVWVKIINTVLILKLMHCLLCYDSCVLSACEETNGNSSFVEEDEEEVKPYLVNGTVLLNELAFVNSHVHKLIHFLSDEKRDEESYGMKVAHVVSEMMDLHDHLADLQFDEGNMRHNLSMTHGEIEKAKHLYYDSINCIYNFNKLVGG</sequence>
<evidence type="ECO:0000256" key="1">
    <source>
        <dbReference type="SAM" id="Phobius"/>
    </source>
</evidence>